<organism evidence="3 4">
    <name type="scientific">Candidatus Avimonoglobus intestinipullorum</name>
    <dbReference type="NCBI Taxonomy" id="2840699"/>
    <lineage>
        <taxon>Bacteria</taxon>
        <taxon>Bacillati</taxon>
        <taxon>Bacillota</taxon>
        <taxon>Clostridia</taxon>
        <taxon>Eubacteriales</taxon>
        <taxon>Candidatus Avimonoglobus</taxon>
    </lineage>
</organism>
<comment type="similarity">
    <text evidence="1 2">Belongs to the Iojap/RsfS family.</text>
</comment>
<dbReference type="EMBL" id="DVND01000025">
    <property type="protein sequence ID" value="HIU47958.1"/>
    <property type="molecule type" value="Genomic_DNA"/>
</dbReference>
<keyword evidence="2" id="KW-0810">Translation regulation</keyword>
<dbReference type="SUPFAM" id="SSF81301">
    <property type="entry name" value="Nucleotidyltransferase"/>
    <property type="match status" value="1"/>
</dbReference>
<protein>
    <recommendedName>
        <fullName evidence="2">Ribosomal silencing factor RsfS</fullName>
    </recommendedName>
</protein>
<dbReference type="GO" id="GO:0042256">
    <property type="term" value="P:cytosolic ribosome assembly"/>
    <property type="evidence" value="ECO:0007669"/>
    <property type="project" value="UniProtKB-UniRule"/>
</dbReference>
<keyword evidence="2" id="KW-0678">Repressor</keyword>
<evidence type="ECO:0000313" key="3">
    <source>
        <dbReference type="EMBL" id="HIU47958.1"/>
    </source>
</evidence>
<dbReference type="GO" id="GO:0043023">
    <property type="term" value="F:ribosomal large subunit binding"/>
    <property type="evidence" value="ECO:0007669"/>
    <property type="project" value="TreeGrafter"/>
</dbReference>
<dbReference type="Proteomes" id="UP000824111">
    <property type="component" value="Unassembled WGS sequence"/>
</dbReference>
<dbReference type="AlphaFoldDB" id="A0A9D1LTS3"/>
<dbReference type="PANTHER" id="PTHR21043:SF0">
    <property type="entry name" value="MITOCHONDRIAL ASSEMBLY OF RIBOSOMAL LARGE SUBUNIT PROTEIN 1"/>
    <property type="match status" value="1"/>
</dbReference>
<sequence>MKRVELIAQTMYDKKATDITVLNISELTSLGDYFIICSCSSSVQVKACADAVAEKMEEMGIRPGHKEGYHGGNWILMDFGDIIVHIMLDETRNFYALERLWNDAEELQIAYK</sequence>
<evidence type="ECO:0000313" key="4">
    <source>
        <dbReference type="Proteomes" id="UP000824111"/>
    </source>
</evidence>
<keyword evidence="2" id="KW-0963">Cytoplasm</keyword>
<dbReference type="HAMAP" id="MF_01477">
    <property type="entry name" value="Iojap_RsfS"/>
    <property type="match status" value="1"/>
</dbReference>
<dbReference type="Pfam" id="PF02410">
    <property type="entry name" value="RsfS"/>
    <property type="match status" value="1"/>
</dbReference>
<dbReference type="NCBIfam" id="TIGR00090">
    <property type="entry name" value="rsfS_iojap_ybeB"/>
    <property type="match status" value="1"/>
</dbReference>
<dbReference type="Gene3D" id="3.30.460.10">
    <property type="entry name" value="Beta Polymerase, domain 2"/>
    <property type="match status" value="1"/>
</dbReference>
<name>A0A9D1LTS3_9FIRM</name>
<evidence type="ECO:0000256" key="1">
    <source>
        <dbReference type="ARBA" id="ARBA00010574"/>
    </source>
</evidence>
<comment type="subcellular location">
    <subcellularLocation>
        <location evidence="2">Cytoplasm</location>
    </subcellularLocation>
</comment>
<accession>A0A9D1LTS3</accession>
<proteinExistence type="inferred from homology"/>
<dbReference type="InterPro" id="IPR043519">
    <property type="entry name" value="NT_sf"/>
</dbReference>
<comment type="subunit">
    <text evidence="2">Interacts with ribosomal protein uL14 (rplN).</text>
</comment>
<dbReference type="InterPro" id="IPR004394">
    <property type="entry name" value="Iojap/RsfS/C7orf30"/>
</dbReference>
<dbReference type="GO" id="GO:0090071">
    <property type="term" value="P:negative regulation of ribosome biogenesis"/>
    <property type="evidence" value="ECO:0007669"/>
    <property type="project" value="UniProtKB-UniRule"/>
</dbReference>
<dbReference type="PANTHER" id="PTHR21043">
    <property type="entry name" value="IOJAP SUPERFAMILY ORTHOLOG"/>
    <property type="match status" value="1"/>
</dbReference>
<evidence type="ECO:0000256" key="2">
    <source>
        <dbReference type="HAMAP-Rule" id="MF_01477"/>
    </source>
</evidence>
<comment type="function">
    <text evidence="2">Functions as a ribosomal silencing factor. Interacts with ribosomal protein uL14 (rplN), blocking formation of intersubunit bridge B8. Prevents association of the 30S and 50S ribosomal subunits and the formation of functional ribosomes, thus repressing translation.</text>
</comment>
<gene>
    <name evidence="2 3" type="primary">rsfS</name>
    <name evidence="3" type="ORF">IAB04_01190</name>
</gene>
<comment type="caution">
    <text evidence="3">The sequence shown here is derived from an EMBL/GenBank/DDBJ whole genome shotgun (WGS) entry which is preliminary data.</text>
</comment>
<reference evidence="3" key="1">
    <citation type="submission" date="2020-10" db="EMBL/GenBank/DDBJ databases">
        <authorList>
            <person name="Gilroy R."/>
        </authorList>
    </citation>
    <scope>NUCLEOTIDE SEQUENCE</scope>
    <source>
        <strain evidence="3">ChiSjej4B22-9803</strain>
    </source>
</reference>
<dbReference type="GO" id="GO:0017148">
    <property type="term" value="P:negative regulation of translation"/>
    <property type="evidence" value="ECO:0007669"/>
    <property type="project" value="UniProtKB-UniRule"/>
</dbReference>
<dbReference type="GO" id="GO:0005737">
    <property type="term" value="C:cytoplasm"/>
    <property type="evidence" value="ECO:0007669"/>
    <property type="project" value="UniProtKB-SubCell"/>
</dbReference>
<reference evidence="3" key="2">
    <citation type="journal article" date="2021" name="PeerJ">
        <title>Extensive microbial diversity within the chicken gut microbiome revealed by metagenomics and culture.</title>
        <authorList>
            <person name="Gilroy R."/>
            <person name="Ravi A."/>
            <person name="Getino M."/>
            <person name="Pursley I."/>
            <person name="Horton D.L."/>
            <person name="Alikhan N.F."/>
            <person name="Baker D."/>
            <person name="Gharbi K."/>
            <person name="Hall N."/>
            <person name="Watson M."/>
            <person name="Adriaenssens E.M."/>
            <person name="Foster-Nyarko E."/>
            <person name="Jarju S."/>
            <person name="Secka A."/>
            <person name="Antonio M."/>
            <person name="Oren A."/>
            <person name="Chaudhuri R.R."/>
            <person name="La Ragione R."/>
            <person name="Hildebrand F."/>
            <person name="Pallen M.J."/>
        </authorList>
    </citation>
    <scope>NUCLEOTIDE SEQUENCE</scope>
    <source>
        <strain evidence="3">ChiSjej4B22-9803</strain>
    </source>
</reference>